<organism evidence="1 2">
    <name type="scientific">Mycolicibacterium grossiae</name>
    <dbReference type="NCBI Taxonomy" id="1552759"/>
    <lineage>
        <taxon>Bacteria</taxon>
        <taxon>Bacillati</taxon>
        <taxon>Actinomycetota</taxon>
        <taxon>Actinomycetes</taxon>
        <taxon>Mycobacteriales</taxon>
        <taxon>Mycobacteriaceae</taxon>
        <taxon>Mycolicibacterium</taxon>
    </lineage>
</organism>
<dbReference type="EMBL" id="MCHX01000048">
    <property type="protein sequence ID" value="OFJ52071.1"/>
    <property type="molecule type" value="Genomic_DNA"/>
</dbReference>
<proteinExistence type="predicted"/>
<dbReference type="RefSeq" id="WP_070354682.1">
    <property type="nucleotide sequence ID" value="NZ_CP043474.1"/>
</dbReference>
<dbReference type="OrthoDB" id="4628980at2"/>
<reference evidence="1 2" key="1">
    <citation type="submission" date="2016-09" db="EMBL/GenBank/DDBJ databases">
        <title>genome sequence of Mycobacterium sp. 739 SCH.</title>
        <authorList>
            <person name="Greninger A.L."/>
            <person name="Qin X."/>
            <person name="Jerome K."/>
            <person name="Vora S."/>
            <person name="Quinn K."/>
        </authorList>
    </citation>
    <scope>NUCLEOTIDE SEQUENCE [LARGE SCALE GENOMIC DNA]</scope>
    <source>
        <strain evidence="1 2">SCH</strain>
    </source>
</reference>
<name>A0A1E8Q133_9MYCO</name>
<gene>
    <name evidence="1" type="ORF">BEL07_19275</name>
</gene>
<protein>
    <submittedName>
        <fullName evidence="1">Uncharacterized protein</fullName>
    </submittedName>
</protein>
<dbReference type="AlphaFoldDB" id="A0A1E8Q133"/>
<evidence type="ECO:0000313" key="2">
    <source>
        <dbReference type="Proteomes" id="UP000178953"/>
    </source>
</evidence>
<keyword evidence="2" id="KW-1185">Reference proteome</keyword>
<evidence type="ECO:0000313" key="1">
    <source>
        <dbReference type="EMBL" id="OFJ52071.1"/>
    </source>
</evidence>
<dbReference type="Proteomes" id="UP000178953">
    <property type="component" value="Unassembled WGS sequence"/>
</dbReference>
<comment type="caution">
    <text evidence="1">The sequence shown here is derived from an EMBL/GenBank/DDBJ whole genome shotgun (WGS) entry which is preliminary data.</text>
</comment>
<accession>A0A1E8Q133</accession>
<sequence length="185" mass="18811">MTAPPPTRHLTQRPAAAALAATLLAIPGIPLLADAVLPERTWEPAAAVGPTVDILSADGHGVTVGVPDGWESQDQGDGAVLRTAGATVIVSVYDRNAREPRALADRVMRSNRLAGIHAAWDGGRVGSTDGSLTGDTCVAVTTDAAGGCAFVVDDDVVVSVISLADADHPAVPVTDVVAPLRRSAE</sequence>